<gene>
    <name evidence="8" type="primary">chrA</name>
    <name evidence="8" type="ORF">KVG22_08875</name>
</gene>
<feature type="transmembrane region" description="Helical" evidence="7">
    <location>
        <begin position="86"/>
        <end position="109"/>
    </location>
</feature>
<protein>
    <submittedName>
        <fullName evidence="8">Chromate efflux transporter</fullName>
    </submittedName>
</protein>
<feature type="transmembrane region" description="Helical" evidence="7">
    <location>
        <begin position="300"/>
        <end position="324"/>
    </location>
</feature>
<feature type="transmembrane region" description="Helical" evidence="7">
    <location>
        <begin position="235"/>
        <end position="253"/>
    </location>
</feature>
<organism evidence="8 9">
    <name type="scientific">Nitratireductor rhodophyticola</name>
    <dbReference type="NCBI Taxonomy" id="2854036"/>
    <lineage>
        <taxon>Bacteria</taxon>
        <taxon>Pseudomonadati</taxon>
        <taxon>Pseudomonadota</taxon>
        <taxon>Alphaproteobacteria</taxon>
        <taxon>Hyphomicrobiales</taxon>
        <taxon>Phyllobacteriaceae</taxon>
        <taxon>Nitratireductor</taxon>
    </lineage>
</organism>
<evidence type="ECO:0000256" key="4">
    <source>
        <dbReference type="ARBA" id="ARBA00022692"/>
    </source>
</evidence>
<keyword evidence="6 7" id="KW-0472">Membrane</keyword>
<evidence type="ECO:0000256" key="6">
    <source>
        <dbReference type="ARBA" id="ARBA00023136"/>
    </source>
</evidence>
<keyword evidence="4 7" id="KW-0812">Transmembrane</keyword>
<keyword evidence="9" id="KW-1185">Reference proteome</keyword>
<dbReference type="PANTHER" id="PTHR33567:SF3">
    <property type="entry name" value="CHROMATE ION TRANSPORTER (EUROFUNG)"/>
    <property type="match status" value="1"/>
</dbReference>
<comment type="caution">
    <text evidence="8">The sequence shown here is derived from an EMBL/GenBank/DDBJ whole genome shotgun (WGS) entry which is preliminary data.</text>
</comment>
<sequence length="402" mass="41017">MKGSETHEGGRAGTAAEVFGAFLRLGLTSFGGPIAHLGYFRDALVLRRKWLDEKAYADLVALCQFLPGPASSQVGFALGYMRAGPLGAAAAWTAFTLPSAFLLFVFALFASALDNPLGQGLLHGLKIVAVAVVAQAVWGMARSLCPDRARAGIALAALVLVTVSASAFAQIGAIAIGALLGWLLCRGKAGGDGAVVAFGLSKRAGATCLILFAILLLGLPLVAPMAQGLSVFDTFYRAGALVFGGGHVVLPLLEAGVVEPGWATRDAFLAGYGAAQAVPGPLFTFAAYLGAVLEPAPNGLAGAAIALIAVFLPGFLLLLGVAPFWDRFRQFDAARALMMGTNAAVVGILGAALYDPLWTTAILAPADFAVAAVGFILLTMLKAPPWVVVALCAVAGVALAAL</sequence>
<proteinExistence type="inferred from homology"/>
<feature type="transmembrane region" description="Helical" evidence="7">
    <location>
        <begin position="360"/>
        <end position="378"/>
    </location>
</feature>
<dbReference type="NCBIfam" id="TIGR00937">
    <property type="entry name" value="2A51"/>
    <property type="match status" value="1"/>
</dbReference>
<comment type="similarity">
    <text evidence="2">Belongs to the chromate ion transporter (CHR) (TC 2.A.51) family.</text>
</comment>
<reference evidence="8 9" key="1">
    <citation type="submission" date="2021-06" db="EMBL/GenBank/DDBJ databases">
        <title>Nitratireductor porphyridii sp. nov., isolated from a small marine red alga, Porphyridium purpureum in South Korea.</title>
        <authorList>
            <person name="Kim K.H."/>
            <person name="Kristyanto S."/>
            <person name="Jeon C.O."/>
        </authorList>
    </citation>
    <scope>NUCLEOTIDE SEQUENCE [LARGE SCALE GENOMIC DNA]</scope>
    <source>
        <strain evidence="8 9">R6</strain>
    </source>
</reference>
<feature type="transmembrane region" description="Helical" evidence="7">
    <location>
        <begin position="121"/>
        <end position="141"/>
    </location>
</feature>
<keyword evidence="5 7" id="KW-1133">Transmembrane helix</keyword>
<dbReference type="Pfam" id="PF02417">
    <property type="entry name" value="Chromate_transp"/>
    <property type="match status" value="2"/>
</dbReference>
<dbReference type="InterPro" id="IPR014047">
    <property type="entry name" value="Chr_Tranpt_l_chain"/>
</dbReference>
<feature type="transmembrane region" description="Helical" evidence="7">
    <location>
        <begin position="153"/>
        <end position="184"/>
    </location>
</feature>
<comment type="subcellular location">
    <subcellularLocation>
        <location evidence="1">Cell membrane</location>
        <topology evidence="1">Multi-pass membrane protein</topology>
    </subcellularLocation>
</comment>
<evidence type="ECO:0000313" key="8">
    <source>
        <dbReference type="EMBL" id="MBY8916698.1"/>
    </source>
</evidence>
<feature type="transmembrane region" description="Helical" evidence="7">
    <location>
        <begin position="336"/>
        <end position="354"/>
    </location>
</feature>
<evidence type="ECO:0000256" key="2">
    <source>
        <dbReference type="ARBA" id="ARBA00005262"/>
    </source>
</evidence>
<accession>A0ABS7R6Y0</accession>
<feature type="transmembrane region" description="Helical" evidence="7">
    <location>
        <begin position="385"/>
        <end position="401"/>
    </location>
</feature>
<evidence type="ECO:0000256" key="3">
    <source>
        <dbReference type="ARBA" id="ARBA00022475"/>
    </source>
</evidence>
<dbReference type="PANTHER" id="PTHR33567">
    <property type="entry name" value="CHROMATE ION TRANSPORTER (EUROFUNG)"/>
    <property type="match status" value="1"/>
</dbReference>
<evidence type="ECO:0000313" key="9">
    <source>
        <dbReference type="Proteomes" id="UP000777661"/>
    </source>
</evidence>
<dbReference type="EMBL" id="JAHSQO010000002">
    <property type="protein sequence ID" value="MBY8916698.1"/>
    <property type="molecule type" value="Genomic_DNA"/>
</dbReference>
<keyword evidence="3" id="KW-1003">Cell membrane</keyword>
<dbReference type="RefSeq" id="WP_223005812.1">
    <property type="nucleotide sequence ID" value="NZ_JAHSQO010000002.1"/>
</dbReference>
<evidence type="ECO:0000256" key="7">
    <source>
        <dbReference type="SAM" id="Phobius"/>
    </source>
</evidence>
<dbReference type="Proteomes" id="UP000777661">
    <property type="component" value="Unassembled WGS sequence"/>
</dbReference>
<evidence type="ECO:0000256" key="1">
    <source>
        <dbReference type="ARBA" id="ARBA00004651"/>
    </source>
</evidence>
<name>A0ABS7R6Y0_9HYPH</name>
<dbReference type="PIRSF" id="PIRSF004810">
    <property type="entry name" value="ChrA"/>
    <property type="match status" value="1"/>
</dbReference>
<feature type="transmembrane region" description="Helical" evidence="7">
    <location>
        <begin position="204"/>
        <end position="223"/>
    </location>
</feature>
<dbReference type="InterPro" id="IPR003370">
    <property type="entry name" value="Chromate_transpt"/>
</dbReference>
<evidence type="ECO:0000256" key="5">
    <source>
        <dbReference type="ARBA" id="ARBA00022989"/>
    </source>
</evidence>